<keyword evidence="1" id="KW-1133">Transmembrane helix</keyword>
<reference evidence="3" key="1">
    <citation type="journal article" date="2020" name="Nat. Commun.">
        <title>Genome assembly of wild tea tree DASZ reveals pedigree and selection history of tea varieties.</title>
        <authorList>
            <person name="Zhang W."/>
            <person name="Zhang Y."/>
            <person name="Qiu H."/>
            <person name="Guo Y."/>
            <person name="Wan H."/>
            <person name="Zhang X."/>
            <person name="Scossa F."/>
            <person name="Alseekh S."/>
            <person name="Zhang Q."/>
            <person name="Wang P."/>
            <person name="Xu L."/>
            <person name="Schmidt M.H."/>
            <person name="Jia X."/>
            <person name="Li D."/>
            <person name="Zhu A."/>
            <person name="Guo F."/>
            <person name="Chen W."/>
            <person name="Ni D."/>
            <person name="Usadel B."/>
            <person name="Fernie A.R."/>
            <person name="Wen W."/>
        </authorList>
    </citation>
    <scope>NUCLEOTIDE SEQUENCE [LARGE SCALE GENOMIC DNA]</scope>
    <source>
        <strain evidence="3">cv. G240</strain>
    </source>
</reference>
<name>A0A7J7HVC5_CAMSI</name>
<dbReference type="Proteomes" id="UP000593564">
    <property type="component" value="Unassembled WGS sequence"/>
</dbReference>
<dbReference type="EMBL" id="JACBKZ010000002">
    <property type="protein sequence ID" value="KAF5956812.1"/>
    <property type="molecule type" value="Genomic_DNA"/>
</dbReference>
<protein>
    <submittedName>
        <fullName evidence="2">Uncharacterized protein</fullName>
    </submittedName>
</protein>
<gene>
    <name evidence="2" type="ORF">HYC85_004037</name>
</gene>
<feature type="transmembrane region" description="Helical" evidence="1">
    <location>
        <begin position="78"/>
        <end position="96"/>
    </location>
</feature>
<keyword evidence="1" id="KW-0472">Membrane</keyword>
<organism evidence="2 3">
    <name type="scientific">Camellia sinensis</name>
    <name type="common">Tea plant</name>
    <name type="synonym">Thea sinensis</name>
    <dbReference type="NCBI Taxonomy" id="4442"/>
    <lineage>
        <taxon>Eukaryota</taxon>
        <taxon>Viridiplantae</taxon>
        <taxon>Streptophyta</taxon>
        <taxon>Embryophyta</taxon>
        <taxon>Tracheophyta</taxon>
        <taxon>Spermatophyta</taxon>
        <taxon>Magnoliopsida</taxon>
        <taxon>eudicotyledons</taxon>
        <taxon>Gunneridae</taxon>
        <taxon>Pentapetalae</taxon>
        <taxon>asterids</taxon>
        <taxon>Ericales</taxon>
        <taxon>Theaceae</taxon>
        <taxon>Camellia</taxon>
    </lineage>
</organism>
<comment type="caution">
    <text evidence="2">The sequence shown here is derived from an EMBL/GenBank/DDBJ whole genome shotgun (WGS) entry which is preliminary data.</text>
</comment>
<keyword evidence="1" id="KW-0812">Transmembrane</keyword>
<evidence type="ECO:0000313" key="2">
    <source>
        <dbReference type="EMBL" id="KAF5956812.1"/>
    </source>
</evidence>
<proteinExistence type="predicted"/>
<evidence type="ECO:0000256" key="1">
    <source>
        <dbReference type="SAM" id="Phobius"/>
    </source>
</evidence>
<accession>A0A7J7HVC5</accession>
<reference evidence="2 3" key="2">
    <citation type="submission" date="2020-07" db="EMBL/GenBank/DDBJ databases">
        <title>Genome assembly of wild tea tree DASZ reveals pedigree and selection history of tea varieties.</title>
        <authorList>
            <person name="Zhang W."/>
        </authorList>
    </citation>
    <scope>NUCLEOTIDE SEQUENCE [LARGE SCALE GENOMIC DNA]</scope>
    <source>
        <strain evidence="3">cv. G240</strain>
        <tissue evidence="2">Leaf</tissue>
    </source>
</reference>
<sequence length="195" mass="21727">MLATGSYGQTTAIYREDNMELLYILHGQQGGVRDMCNSQKMVTIYIRGGKRTLTYSAGTYAKLLTLCLSCIDLQKIPISGYCLILILLVSILVQAVRTDWFKFIISNMGQWILSIASHSIHFCQWQALHQGRFVSFDDSLEDFSLSGDENCASIWSFAYASMADNATCMDSGDSNLCQDPCIVLQVICIIAFTIL</sequence>
<dbReference type="AlphaFoldDB" id="A0A7J7HVC5"/>
<evidence type="ECO:0000313" key="3">
    <source>
        <dbReference type="Proteomes" id="UP000593564"/>
    </source>
</evidence>
<keyword evidence="3" id="KW-1185">Reference proteome</keyword>